<dbReference type="RefSeq" id="WP_272734543.1">
    <property type="nucleotide sequence ID" value="NZ_CP116942.1"/>
</dbReference>
<dbReference type="InterPro" id="IPR016181">
    <property type="entry name" value="Acyl_CoA_acyltransferase"/>
</dbReference>
<name>A0AAF0BTN5_9ACTN</name>
<dbReference type="GO" id="GO:0016747">
    <property type="term" value="F:acyltransferase activity, transferring groups other than amino-acyl groups"/>
    <property type="evidence" value="ECO:0007669"/>
    <property type="project" value="InterPro"/>
</dbReference>
<evidence type="ECO:0000259" key="1">
    <source>
        <dbReference type="PROSITE" id="PS51186"/>
    </source>
</evidence>
<proteinExistence type="predicted"/>
<dbReference type="PROSITE" id="PS51186">
    <property type="entry name" value="GNAT"/>
    <property type="match status" value="1"/>
</dbReference>
<dbReference type="SUPFAM" id="SSF55729">
    <property type="entry name" value="Acyl-CoA N-acyltransferases (Nat)"/>
    <property type="match status" value="1"/>
</dbReference>
<dbReference type="Proteomes" id="UP001216390">
    <property type="component" value="Chromosome"/>
</dbReference>
<reference evidence="2" key="1">
    <citation type="submission" date="2023-01" db="EMBL/GenBank/DDBJ databases">
        <title>The diversity of Class Acidimicrobiia in South China Sea sediment environments and the proposal of Iamia marina sp. nov., a novel species of the genus Iamia.</title>
        <authorList>
            <person name="He Y."/>
            <person name="Tian X."/>
        </authorList>
    </citation>
    <scope>NUCLEOTIDE SEQUENCE</scope>
    <source>
        <strain evidence="2">DSM 19957</strain>
    </source>
</reference>
<dbReference type="CDD" id="cd04301">
    <property type="entry name" value="NAT_SF"/>
    <property type="match status" value="1"/>
</dbReference>
<gene>
    <name evidence="2" type="ORF">PO878_10960</name>
</gene>
<evidence type="ECO:0000313" key="3">
    <source>
        <dbReference type="Proteomes" id="UP001216390"/>
    </source>
</evidence>
<organism evidence="2 3">
    <name type="scientific">Iamia majanohamensis</name>
    <dbReference type="NCBI Taxonomy" id="467976"/>
    <lineage>
        <taxon>Bacteria</taxon>
        <taxon>Bacillati</taxon>
        <taxon>Actinomycetota</taxon>
        <taxon>Acidimicrobiia</taxon>
        <taxon>Acidimicrobiales</taxon>
        <taxon>Iamiaceae</taxon>
        <taxon>Iamia</taxon>
    </lineage>
</organism>
<dbReference type="EMBL" id="CP116942">
    <property type="protein sequence ID" value="WCO65018.1"/>
    <property type="molecule type" value="Genomic_DNA"/>
</dbReference>
<dbReference type="Pfam" id="PF00583">
    <property type="entry name" value="Acetyltransf_1"/>
    <property type="match status" value="1"/>
</dbReference>
<keyword evidence="3" id="KW-1185">Reference proteome</keyword>
<dbReference type="Gene3D" id="3.40.630.30">
    <property type="match status" value="1"/>
</dbReference>
<evidence type="ECO:0000313" key="2">
    <source>
        <dbReference type="EMBL" id="WCO65018.1"/>
    </source>
</evidence>
<protein>
    <submittedName>
        <fullName evidence="2">GNAT family N-acetyltransferase</fullName>
    </submittedName>
</protein>
<accession>A0AAF0BTN5</accession>
<sequence>MRVATQGDLDELVRLAELARLELGDERGGPMWQLLHGRPDPLPATLHADLAEADLDQGVVLLGTFAEVAAGFAAAHREELGDGTALAVISDVYVEPGFRDLGLGGALMEELLAWAEAHDCRGLDALVLPGMRHSKNYFERFGLTARAILVHRDLRPGP</sequence>
<feature type="domain" description="N-acetyltransferase" evidence="1">
    <location>
        <begin position="1"/>
        <end position="158"/>
    </location>
</feature>
<dbReference type="AlphaFoldDB" id="A0AAF0BTN5"/>
<dbReference type="KEGG" id="ima:PO878_10960"/>
<dbReference type="InterPro" id="IPR000182">
    <property type="entry name" value="GNAT_dom"/>
</dbReference>